<accession>A0A0D0DLB3</accession>
<protein>
    <submittedName>
        <fullName evidence="1">Uncharacterized protein</fullName>
    </submittedName>
</protein>
<dbReference type="EMBL" id="KN824862">
    <property type="protein sequence ID" value="KIK99362.1"/>
    <property type="molecule type" value="Genomic_DNA"/>
</dbReference>
<organism evidence="1 2">
    <name type="scientific">Paxillus rubicundulus Ve08.2h10</name>
    <dbReference type="NCBI Taxonomy" id="930991"/>
    <lineage>
        <taxon>Eukaryota</taxon>
        <taxon>Fungi</taxon>
        <taxon>Dikarya</taxon>
        <taxon>Basidiomycota</taxon>
        <taxon>Agaricomycotina</taxon>
        <taxon>Agaricomycetes</taxon>
        <taxon>Agaricomycetidae</taxon>
        <taxon>Boletales</taxon>
        <taxon>Paxilineae</taxon>
        <taxon>Paxillaceae</taxon>
        <taxon>Paxillus</taxon>
    </lineage>
</organism>
<reference evidence="1 2" key="1">
    <citation type="submission" date="2014-04" db="EMBL/GenBank/DDBJ databases">
        <authorList>
            <consortium name="DOE Joint Genome Institute"/>
            <person name="Kuo A."/>
            <person name="Kohler A."/>
            <person name="Jargeat P."/>
            <person name="Nagy L.G."/>
            <person name="Floudas D."/>
            <person name="Copeland A."/>
            <person name="Barry K.W."/>
            <person name="Cichocki N."/>
            <person name="Veneault-Fourrey C."/>
            <person name="LaButti K."/>
            <person name="Lindquist E.A."/>
            <person name="Lipzen A."/>
            <person name="Lundell T."/>
            <person name="Morin E."/>
            <person name="Murat C."/>
            <person name="Sun H."/>
            <person name="Tunlid A."/>
            <person name="Henrissat B."/>
            <person name="Grigoriev I.V."/>
            <person name="Hibbett D.S."/>
            <person name="Martin F."/>
            <person name="Nordberg H.P."/>
            <person name="Cantor M.N."/>
            <person name="Hua S.X."/>
        </authorList>
    </citation>
    <scope>NUCLEOTIDE SEQUENCE [LARGE SCALE GENOMIC DNA]</scope>
    <source>
        <strain evidence="1 2">Ve08.2h10</strain>
    </source>
</reference>
<gene>
    <name evidence="1" type="ORF">PAXRUDRAFT_822845</name>
</gene>
<evidence type="ECO:0000313" key="2">
    <source>
        <dbReference type="Proteomes" id="UP000054538"/>
    </source>
</evidence>
<reference evidence="2" key="2">
    <citation type="submission" date="2015-01" db="EMBL/GenBank/DDBJ databases">
        <title>Evolutionary Origins and Diversification of the Mycorrhizal Mutualists.</title>
        <authorList>
            <consortium name="DOE Joint Genome Institute"/>
            <consortium name="Mycorrhizal Genomics Consortium"/>
            <person name="Kohler A."/>
            <person name="Kuo A."/>
            <person name="Nagy L.G."/>
            <person name="Floudas D."/>
            <person name="Copeland A."/>
            <person name="Barry K.W."/>
            <person name="Cichocki N."/>
            <person name="Veneault-Fourrey C."/>
            <person name="LaButti K."/>
            <person name="Lindquist E.A."/>
            <person name="Lipzen A."/>
            <person name="Lundell T."/>
            <person name="Morin E."/>
            <person name="Murat C."/>
            <person name="Riley R."/>
            <person name="Ohm R."/>
            <person name="Sun H."/>
            <person name="Tunlid A."/>
            <person name="Henrissat B."/>
            <person name="Grigoriev I.V."/>
            <person name="Hibbett D.S."/>
            <person name="Martin F."/>
        </authorList>
    </citation>
    <scope>NUCLEOTIDE SEQUENCE [LARGE SCALE GENOMIC DNA]</scope>
    <source>
        <strain evidence="2">Ve08.2h10</strain>
    </source>
</reference>
<keyword evidence="2" id="KW-1185">Reference proteome</keyword>
<sequence length="71" mass="7876">MTLNLGWHFGLYVTCCFPAIPSINRAVSQCCAITAACKGVYRNLQWKLILFFRITAKLDDSCSVASEACLK</sequence>
<proteinExistence type="predicted"/>
<dbReference type="AlphaFoldDB" id="A0A0D0DLB3"/>
<dbReference type="Proteomes" id="UP000054538">
    <property type="component" value="Unassembled WGS sequence"/>
</dbReference>
<name>A0A0D0DLB3_9AGAM</name>
<dbReference type="InParanoid" id="A0A0D0DLB3"/>
<evidence type="ECO:0000313" key="1">
    <source>
        <dbReference type="EMBL" id="KIK99362.1"/>
    </source>
</evidence>
<dbReference type="HOGENOM" id="CLU_2740792_0_0_1"/>